<evidence type="ECO:0000313" key="1">
    <source>
        <dbReference type="EMBL" id="TKR95242.1"/>
    </source>
</evidence>
<dbReference type="EMBL" id="AZBU02000002">
    <property type="protein sequence ID" value="TKR95242.1"/>
    <property type="molecule type" value="Genomic_DNA"/>
</dbReference>
<organism evidence="1 2">
    <name type="scientific">Steinernema carpocapsae</name>
    <name type="common">Entomopathogenic nematode</name>
    <dbReference type="NCBI Taxonomy" id="34508"/>
    <lineage>
        <taxon>Eukaryota</taxon>
        <taxon>Metazoa</taxon>
        <taxon>Ecdysozoa</taxon>
        <taxon>Nematoda</taxon>
        <taxon>Chromadorea</taxon>
        <taxon>Rhabditida</taxon>
        <taxon>Tylenchina</taxon>
        <taxon>Panagrolaimomorpha</taxon>
        <taxon>Strongyloidoidea</taxon>
        <taxon>Steinernematidae</taxon>
        <taxon>Steinernema</taxon>
    </lineage>
</organism>
<reference evidence="1 2" key="2">
    <citation type="journal article" date="2019" name="G3 (Bethesda)">
        <title>Hybrid Assembly of the Genome of the Entomopathogenic Nematode Steinernema carpocapsae Identifies the X-Chromosome.</title>
        <authorList>
            <person name="Serra L."/>
            <person name="Macchietto M."/>
            <person name="Macias-Munoz A."/>
            <person name="McGill C.J."/>
            <person name="Rodriguez I.M."/>
            <person name="Rodriguez B."/>
            <person name="Murad R."/>
            <person name="Mortazavi A."/>
        </authorList>
    </citation>
    <scope>NUCLEOTIDE SEQUENCE [LARGE SCALE GENOMIC DNA]</scope>
    <source>
        <strain evidence="1 2">ALL</strain>
    </source>
</reference>
<accession>A0A4U5PFC6</accession>
<keyword evidence="2" id="KW-1185">Reference proteome</keyword>
<dbReference type="AlphaFoldDB" id="A0A4U5PFC6"/>
<dbReference type="Proteomes" id="UP000298663">
    <property type="component" value="Unassembled WGS sequence"/>
</dbReference>
<comment type="caution">
    <text evidence="1">The sequence shown here is derived from an EMBL/GenBank/DDBJ whole genome shotgun (WGS) entry which is preliminary data.</text>
</comment>
<sequence>MTHKRKSVSLTANLQIPFFPFSRLVFATRAEFGRVDPVRVIRSPSRPPFRQLDEALAHVCAQRGSLFAAVTWSPRSDVVGDVRIAEIYTAAAERKTTAEGQTVHISMCS</sequence>
<proteinExistence type="predicted"/>
<gene>
    <name evidence="1" type="ORF">L596_009439</name>
</gene>
<evidence type="ECO:0000313" key="2">
    <source>
        <dbReference type="Proteomes" id="UP000298663"/>
    </source>
</evidence>
<protein>
    <submittedName>
        <fullName evidence="1">Uncharacterized protein</fullName>
    </submittedName>
</protein>
<reference evidence="1 2" key="1">
    <citation type="journal article" date="2015" name="Genome Biol.">
        <title>Comparative genomics of Steinernema reveals deeply conserved gene regulatory networks.</title>
        <authorList>
            <person name="Dillman A.R."/>
            <person name="Macchietto M."/>
            <person name="Porter C.F."/>
            <person name="Rogers A."/>
            <person name="Williams B."/>
            <person name="Antoshechkin I."/>
            <person name="Lee M.M."/>
            <person name="Goodwin Z."/>
            <person name="Lu X."/>
            <person name="Lewis E.E."/>
            <person name="Goodrich-Blair H."/>
            <person name="Stock S.P."/>
            <person name="Adams B.J."/>
            <person name="Sternberg P.W."/>
            <person name="Mortazavi A."/>
        </authorList>
    </citation>
    <scope>NUCLEOTIDE SEQUENCE [LARGE SCALE GENOMIC DNA]</scope>
    <source>
        <strain evidence="1 2">ALL</strain>
    </source>
</reference>
<name>A0A4U5PFC6_STECR</name>